<organism evidence="5 6">
    <name type="scientific">Didymodactylos carnosus</name>
    <dbReference type="NCBI Taxonomy" id="1234261"/>
    <lineage>
        <taxon>Eukaryota</taxon>
        <taxon>Metazoa</taxon>
        <taxon>Spiralia</taxon>
        <taxon>Gnathifera</taxon>
        <taxon>Rotifera</taxon>
        <taxon>Eurotatoria</taxon>
        <taxon>Bdelloidea</taxon>
        <taxon>Philodinida</taxon>
        <taxon>Philodinidae</taxon>
        <taxon>Didymodactylos</taxon>
    </lineage>
</organism>
<dbReference type="PROSITE" id="PS51421">
    <property type="entry name" value="RAS"/>
    <property type="match status" value="1"/>
</dbReference>
<name>A0A8S2IS61_9BILA</name>
<dbReference type="PRINTS" id="PR00449">
    <property type="entry name" value="RASTRNSFRMNG"/>
</dbReference>
<evidence type="ECO:0000313" key="5">
    <source>
        <dbReference type="EMBL" id="CAF3756504.1"/>
    </source>
</evidence>
<dbReference type="SUPFAM" id="SSF52540">
    <property type="entry name" value="P-loop containing nucleoside triphosphate hydrolases"/>
    <property type="match status" value="1"/>
</dbReference>
<proteinExistence type="inferred from homology"/>
<reference evidence="5" key="1">
    <citation type="submission" date="2021-02" db="EMBL/GenBank/DDBJ databases">
        <authorList>
            <person name="Nowell W R."/>
        </authorList>
    </citation>
    <scope>NUCLEOTIDE SEQUENCE</scope>
</reference>
<dbReference type="InterPro" id="IPR001806">
    <property type="entry name" value="Small_GTPase"/>
</dbReference>
<evidence type="ECO:0000256" key="1">
    <source>
        <dbReference type="ARBA" id="ARBA00006270"/>
    </source>
</evidence>
<dbReference type="PROSITE" id="PS51419">
    <property type="entry name" value="RAB"/>
    <property type="match status" value="1"/>
</dbReference>
<dbReference type="Gene3D" id="3.40.50.300">
    <property type="entry name" value="P-loop containing nucleotide triphosphate hydrolases"/>
    <property type="match status" value="1"/>
</dbReference>
<dbReference type="Proteomes" id="UP000682733">
    <property type="component" value="Unassembled WGS sequence"/>
</dbReference>
<dbReference type="PANTHER" id="PTHR47978">
    <property type="match status" value="1"/>
</dbReference>
<evidence type="ECO:0000256" key="3">
    <source>
        <dbReference type="SAM" id="MobiDB-lite"/>
    </source>
</evidence>
<comment type="caution">
    <text evidence="5">The sequence shown here is derived from an EMBL/GenBank/DDBJ whole genome shotgun (WGS) entry which is preliminary data.</text>
</comment>
<dbReference type="InterPro" id="IPR027417">
    <property type="entry name" value="P-loop_NTPase"/>
</dbReference>
<evidence type="ECO:0000313" key="6">
    <source>
        <dbReference type="Proteomes" id="UP000682733"/>
    </source>
</evidence>
<dbReference type="GO" id="GO:0003924">
    <property type="term" value="F:GTPase activity"/>
    <property type="evidence" value="ECO:0007669"/>
    <property type="project" value="InterPro"/>
</dbReference>
<dbReference type="EMBL" id="CAJOBA010005863">
    <property type="protein sequence ID" value="CAF3756504.1"/>
    <property type="molecule type" value="Genomic_DNA"/>
</dbReference>
<dbReference type="NCBIfam" id="TIGR00231">
    <property type="entry name" value="small_GTP"/>
    <property type="match status" value="1"/>
</dbReference>
<feature type="region of interest" description="Disordered" evidence="3">
    <location>
        <begin position="158"/>
        <end position="178"/>
    </location>
</feature>
<evidence type="ECO:0000313" key="4">
    <source>
        <dbReference type="EMBL" id="CAF0986201.1"/>
    </source>
</evidence>
<dbReference type="InterPro" id="IPR005225">
    <property type="entry name" value="Small_GTP-bd"/>
</dbReference>
<dbReference type="SMART" id="SM00174">
    <property type="entry name" value="RHO"/>
    <property type="match status" value="1"/>
</dbReference>
<comment type="similarity">
    <text evidence="1">Belongs to the small GTPase superfamily. Rab family.</text>
</comment>
<dbReference type="Proteomes" id="UP000677228">
    <property type="component" value="Unassembled WGS sequence"/>
</dbReference>
<dbReference type="Pfam" id="PF00071">
    <property type="entry name" value="Ras"/>
    <property type="match status" value="1"/>
</dbReference>
<dbReference type="SMART" id="SM00175">
    <property type="entry name" value="RAB"/>
    <property type="match status" value="1"/>
</dbReference>
<protein>
    <submittedName>
        <fullName evidence="5">Uncharacterized protein</fullName>
    </submittedName>
</protein>
<dbReference type="SMART" id="SM00173">
    <property type="entry name" value="RAS"/>
    <property type="match status" value="1"/>
</dbReference>
<dbReference type="GO" id="GO:0005525">
    <property type="term" value="F:GTP binding"/>
    <property type="evidence" value="ECO:0007669"/>
    <property type="project" value="InterPro"/>
</dbReference>
<dbReference type="FunFam" id="3.40.50.300:FF:001329">
    <property type="entry name" value="Small GTP-binding protein, putative"/>
    <property type="match status" value="1"/>
</dbReference>
<dbReference type="EMBL" id="CAJNOK010005856">
    <property type="protein sequence ID" value="CAF0986201.1"/>
    <property type="molecule type" value="Genomic_DNA"/>
</dbReference>
<gene>
    <name evidence="4" type="ORF">OVA965_LOCUS13841</name>
    <name evidence="5" type="ORF">TMI583_LOCUS13844</name>
</gene>
<dbReference type="AlphaFoldDB" id="A0A8S2IS61"/>
<sequence length="178" mass="20028">MLHPAMKEDIFPPGQAATIGVDFMIKTVEVCGEKVKLQIWDTAGQERFRSITQSYYRSANALIIVFDISNQPSFDCLADWIREVKAYGNNSVLCILVGNKCDISQREIPAEIGEQFAERNDMWYLETSAKDSDNVNKLFYGIAEELTQKARESTLGIRNNSNETFPKGQTKPVNSSCC</sequence>
<accession>A0A8S2IS61</accession>
<evidence type="ECO:0000256" key="2">
    <source>
        <dbReference type="ARBA" id="ARBA00022741"/>
    </source>
</evidence>
<keyword evidence="2" id="KW-0547">Nucleotide-binding</keyword>